<evidence type="ECO:0000256" key="1">
    <source>
        <dbReference type="ARBA" id="ARBA00006474"/>
    </source>
</evidence>
<dbReference type="CDD" id="cd14014">
    <property type="entry name" value="STKc_PknB_like"/>
    <property type="match status" value="1"/>
</dbReference>
<dbReference type="PROSITE" id="PS50011">
    <property type="entry name" value="PROTEIN_KINASE_DOM"/>
    <property type="match status" value="1"/>
</dbReference>
<evidence type="ECO:0000256" key="6">
    <source>
        <dbReference type="ARBA" id="ARBA00022777"/>
    </source>
</evidence>
<dbReference type="Pfam" id="PF00069">
    <property type="entry name" value="Pkinase"/>
    <property type="match status" value="1"/>
</dbReference>
<dbReference type="InterPro" id="IPR017441">
    <property type="entry name" value="Protein_kinase_ATP_BS"/>
</dbReference>
<reference evidence="10 11" key="1">
    <citation type="submission" date="2019-04" db="EMBL/GenBank/DDBJ databases">
        <title>Herbidospora sp. NEAU-GS14.nov., a novel actinomycete isolated from soil.</title>
        <authorList>
            <person name="Han L."/>
        </authorList>
    </citation>
    <scope>NUCLEOTIDE SEQUENCE [LARGE SCALE GENOMIC DNA]</scope>
    <source>
        <strain evidence="10 11">NEAU-GS14</strain>
    </source>
</reference>
<dbReference type="InterPro" id="IPR041027">
    <property type="entry name" value="FtsK_alpha"/>
</dbReference>
<name>A0A4V5V061_9ACTN</name>
<dbReference type="Gene3D" id="3.30.980.40">
    <property type="match status" value="1"/>
</dbReference>
<dbReference type="Proteomes" id="UP000308705">
    <property type="component" value="Unassembled WGS sequence"/>
</dbReference>
<keyword evidence="4" id="KW-0808">Transferase</keyword>
<feature type="domain" description="Protein kinase" evidence="9">
    <location>
        <begin position="21"/>
        <end position="280"/>
    </location>
</feature>
<evidence type="ECO:0000259" key="9">
    <source>
        <dbReference type="PROSITE" id="PS50011"/>
    </source>
</evidence>
<proteinExistence type="inferred from homology"/>
<dbReference type="Gene3D" id="3.40.50.300">
    <property type="entry name" value="P-loop containing nucleotide triphosphate hydrolases"/>
    <property type="match status" value="1"/>
</dbReference>
<dbReference type="SUPFAM" id="SSF56112">
    <property type="entry name" value="Protein kinase-like (PK-like)"/>
    <property type="match status" value="1"/>
</dbReference>
<dbReference type="AlphaFoldDB" id="A0A4V5V061"/>
<dbReference type="InterPro" id="IPR000719">
    <property type="entry name" value="Prot_kinase_dom"/>
</dbReference>
<dbReference type="OrthoDB" id="9807790at2"/>
<evidence type="ECO:0000256" key="8">
    <source>
        <dbReference type="PROSITE-ProRule" id="PRU10141"/>
    </source>
</evidence>
<dbReference type="Pfam" id="PF17854">
    <property type="entry name" value="FtsK_alpha"/>
    <property type="match status" value="1"/>
</dbReference>
<evidence type="ECO:0000256" key="4">
    <source>
        <dbReference type="ARBA" id="ARBA00022679"/>
    </source>
</evidence>
<dbReference type="PROSITE" id="PS00108">
    <property type="entry name" value="PROTEIN_KINASE_ST"/>
    <property type="match status" value="1"/>
</dbReference>
<accession>A0A4V5V061</accession>
<dbReference type="EC" id="2.7.11.1" evidence="2"/>
<comment type="similarity">
    <text evidence="1">Belongs to the FtsK/SpoIIIE/SftA family.</text>
</comment>
<comment type="caution">
    <text evidence="10">The sequence shown here is derived from an EMBL/GenBank/DDBJ whole genome shotgun (WGS) entry which is preliminary data.</text>
</comment>
<dbReference type="PANTHER" id="PTHR43289">
    <property type="entry name" value="MITOGEN-ACTIVATED PROTEIN KINASE KINASE KINASE 20-RELATED"/>
    <property type="match status" value="1"/>
</dbReference>
<evidence type="ECO:0000256" key="2">
    <source>
        <dbReference type="ARBA" id="ARBA00012513"/>
    </source>
</evidence>
<evidence type="ECO:0000256" key="7">
    <source>
        <dbReference type="ARBA" id="ARBA00022840"/>
    </source>
</evidence>
<dbReference type="InterPro" id="IPR027417">
    <property type="entry name" value="P-loop_NTPase"/>
</dbReference>
<dbReference type="Gene3D" id="3.30.200.20">
    <property type="entry name" value="Phosphorylase Kinase, domain 1"/>
    <property type="match status" value="1"/>
</dbReference>
<dbReference type="GO" id="GO:0003677">
    <property type="term" value="F:DNA binding"/>
    <property type="evidence" value="ECO:0007669"/>
    <property type="project" value="InterPro"/>
</dbReference>
<dbReference type="Pfam" id="PF01580">
    <property type="entry name" value="FtsK_SpoIIIE"/>
    <property type="match status" value="1"/>
</dbReference>
<protein>
    <recommendedName>
        <fullName evidence="2">non-specific serine/threonine protein kinase</fullName>
        <ecNumber evidence="2">2.7.11.1</ecNumber>
    </recommendedName>
</protein>
<keyword evidence="11" id="KW-1185">Reference proteome</keyword>
<dbReference type="SMART" id="SM00220">
    <property type="entry name" value="S_TKc"/>
    <property type="match status" value="1"/>
</dbReference>
<dbReference type="Gene3D" id="1.10.510.10">
    <property type="entry name" value="Transferase(Phosphotransferase) domain 1"/>
    <property type="match status" value="1"/>
</dbReference>
<evidence type="ECO:0000313" key="11">
    <source>
        <dbReference type="Proteomes" id="UP000308705"/>
    </source>
</evidence>
<dbReference type="PROSITE" id="PS00107">
    <property type="entry name" value="PROTEIN_KINASE_ATP"/>
    <property type="match status" value="1"/>
</dbReference>
<keyword evidence="6" id="KW-0418">Kinase</keyword>
<keyword evidence="3" id="KW-0723">Serine/threonine-protein kinase</keyword>
<evidence type="ECO:0000313" key="10">
    <source>
        <dbReference type="EMBL" id="TKK85803.1"/>
    </source>
</evidence>
<dbReference type="InterPro" id="IPR008271">
    <property type="entry name" value="Ser/Thr_kinase_AS"/>
</dbReference>
<dbReference type="GO" id="GO:0005524">
    <property type="term" value="F:ATP binding"/>
    <property type="evidence" value="ECO:0007669"/>
    <property type="project" value="UniProtKB-UniRule"/>
</dbReference>
<dbReference type="InterPro" id="IPR002543">
    <property type="entry name" value="FtsK_dom"/>
</dbReference>
<dbReference type="SUPFAM" id="SSF52540">
    <property type="entry name" value="P-loop containing nucleoside triphosphate hydrolases"/>
    <property type="match status" value="1"/>
</dbReference>
<dbReference type="PANTHER" id="PTHR43289:SF6">
    <property type="entry name" value="SERINE_THREONINE-PROTEIN KINASE NEKL-3"/>
    <property type="match status" value="1"/>
</dbReference>
<gene>
    <name evidence="10" type="ORF">FDA94_24550</name>
</gene>
<evidence type="ECO:0000256" key="5">
    <source>
        <dbReference type="ARBA" id="ARBA00022741"/>
    </source>
</evidence>
<dbReference type="InterPro" id="IPR011009">
    <property type="entry name" value="Kinase-like_dom_sf"/>
</dbReference>
<dbReference type="GO" id="GO:0004674">
    <property type="term" value="F:protein serine/threonine kinase activity"/>
    <property type="evidence" value="ECO:0007669"/>
    <property type="project" value="UniProtKB-KW"/>
</dbReference>
<evidence type="ECO:0000256" key="3">
    <source>
        <dbReference type="ARBA" id="ARBA00022527"/>
    </source>
</evidence>
<sequence>MTRSRRGRADVLGGVTLVGRYRLDRKLGAGAMGEVWHGIDTRLNRDVAVKVFPEHSSVDTRRAARFRAEAQLCGQIQHPGVVVVHDANDDEGRLFFVMEMLDGRDLRAVMDDARNGLPFDRIIRIGIGLADALAAAHAKKVIHRDIKPANIMLLPGDRPKLLDFGIAKVLDAGGATAPIGTPAYTAPEQNEGRPDERSDLYSLGCVLYEMTTGDRPFEGGAMEVLYKHATKQPPRPGDFRGDVPSLLEELILDLLAKKPEDRPQSADEVTTRLRAIHQTDPGPAKATVLLPDDRLLRSGASERLHSDVDEAMARAIDQVLRRSRIDARVADYVRTPQLTRFEVRLGPNVHENAVMALVGEFVRVTGQDGLRALPMRRSTSPLPGVPAIGVEVPHRVPDALGLGDILREAPDAHAQLAGLGRAADGTAVFFEPADTPHLLIGGRGGQVDPLRVIVASFAMRHSPHDLRLVFAAPGSPFATLPHVVRQADGDPLTWAVAEVACRYDDLRAHGCRTTAQLNDRVRETGGPVPAGALGDSDLAHPDVVVVIDEIDDVSPDSVVELTMEGRAVGFHVVARMGRPSEHADVSRVKGYFPARLALPLTSVEESIAVIDRAGAETLRTGTGLFSVHGGQPGQIGLAAISDQEVAAIIGHWIT</sequence>
<organism evidence="10 11">
    <name type="scientific">Herbidospora galbida</name>
    <dbReference type="NCBI Taxonomy" id="2575442"/>
    <lineage>
        <taxon>Bacteria</taxon>
        <taxon>Bacillati</taxon>
        <taxon>Actinomycetota</taxon>
        <taxon>Actinomycetes</taxon>
        <taxon>Streptosporangiales</taxon>
        <taxon>Streptosporangiaceae</taxon>
        <taxon>Herbidospora</taxon>
    </lineage>
</organism>
<feature type="binding site" evidence="8">
    <location>
        <position position="50"/>
    </location>
    <ligand>
        <name>ATP</name>
        <dbReference type="ChEBI" id="CHEBI:30616"/>
    </ligand>
</feature>
<dbReference type="EMBL" id="SZQA01000025">
    <property type="protein sequence ID" value="TKK85803.1"/>
    <property type="molecule type" value="Genomic_DNA"/>
</dbReference>
<keyword evidence="5 8" id="KW-0547">Nucleotide-binding</keyword>
<keyword evidence="7 8" id="KW-0067">ATP-binding</keyword>